<dbReference type="AlphaFoldDB" id="A0A120FRY4"/>
<protein>
    <submittedName>
        <fullName evidence="1">Uncharacterized protein</fullName>
    </submittedName>
</protein>
<dbReference type="EMBL" id="LNCU01000011">
    <property type="protein sequence ID" value="KWV60831.1"/>
    <property type="molecule type" value="Genomic_DNA"/>
</dbReference>
<reference evidence="1 2" key="1">
    <citation type="submission" date="2015-11" db="EMBL/GenBank/DDBJ databases">
        <title>Draft Genome Sequence of the Strain BR 10303 (Bradyrhizobium sp.) isolated from nodules of Centrolobium paraense.</title>
        <authorList>
            <person name="Zelli J.E."/>
            <person name="Simoes-Araujo J.L."/>
            <person name="Barauna A.C."/>
            <person name="Silva K."/>
        </authorList>
    </citation>
    <scope>NUCLEOTIDE SEQUENCE [LARGE SCALE GENOMIC DNA]</scope>
    <source>
        <strain evidence="1 2">BR 10303</strain>
    </source>
</reference>
<evidence type="ECO:0000313" key="2">
    <source>
        <dbReference type="Proteomes" id="UP000057737"/>
    </source>
</evidence>
<gene>
    <name evidence="1" type="ORF">AS156_27755</name>
</gene>
<keyword evidence="2" id="KW-1185">Reference proteome</keyword>
<name>A0A120FRY4_9BRAD</name>
<comment type="caution">
    <text evidence="1">The sequence shown here is derived from an EMBL/GenBank/DDBJ whole genome shotgun (WGS) entry which is preliminary data.</text>
</comment>
<organism evidence="1 2">
    <name type="scientific">Bradyrhizobium macuxiense</name>
    <dbReference type="NCBI Taxonomy" id="1755647"/>
    <lineage>
        <taxon>Bacteria</taxon>
        <taxon>Pseudomonadati</taxon>
        <taxon>Pseudomonadota</taxon>
        <taxon>Alphaproteobacteria</taxon>
        <taxon>Hyphomicrobiales</taxon>
        <taxon>Nitrobacteraceae</taxon>
        <taxon>Bradyrhizobium</taxon>
    </lineage>
</organism>
<accession>A0A120FRY4</accession>
<sequence length="279" mass="31440">MPTKQEPIMACTSRYERQSMHHHNDNQPRTPEQHRAILAQQRTQQDDTREVRFRNQYWPTLGRLKRADAWREIQALERYAGDEGIEIGGGFHAANDNLPVDDTGRTEISRVDGRMDEEMPDGDDIYAAAVADEEDRKAGRPEKADRILYDDKKRIVAVKVRGRYRSLVETFSTPRGPAQDSDTFRLAMDAGHTMPDELPDADHEAACRLDHAAMKRRLGREVCRVLELALGTQTSEEIGEELGLSAKTGERMAVRLVDGAIAKLMAEYAKRDAADLAVA</sequence>
<dbReference type="Proteomes" id="UP000057737">
    <property type="component" value="Unassembled WGS sequence"/>
</dbReference>
<proteinExistence type="predicted"/>
<evidence type="ECO:0000313" key="1">
    <source>
        <dbReference type="EMBL" id="KWV60831.1"/>
    </source>
</evidence>